<dbReference type="InterPro" id="IPR018200">
    <property type="entry name" value="USP_CS"/>
</dbReference>
<dbReference type="EC" id="3.4.19.12" evidence="2"/>
<gene>
    <name evidence="5" type="ORF">HF086_011212</name>
</gene>
<dbReference type="Pfam" id="PF00443">
    <property type="entry name" value="UCH"/>
    <property type="match status" value="1"/>
</dbReference>
<feature type="region of interest" description="Disordered" evidence="3">
    <location>
        <begin position="1"/>
        <end position="25"/>
    </location>
</feature>
<dbReference type="InterPro" id="IPR050185">
    <property type="entry name" value="Ub_carboxyl-term_hydrolase"/>
</dbReference>
<dbReference type="InterPro" id="IPR001394">
    <property type="entry name" value="Peptidase_C19_UCH"/>
</dbReference>
<evidence type="ECO:0000256" key="3">
    <source>
        <dbReference type="SAM" id="MobiDB-lite"/>
    </source>
</evidence>
<evidence type="ECO:0000256" key="2">
    <source>
        <dbReference type="ARBA" id="ARBA00012759"/>
    </source>
</evidence>
<feature type="domain" description="USP" evidence="4">
    <location>
        <begin position="1"/>
        <end position="206"/>
    </location>
</feature>
<dbReference type="Proteomes" id="UP000814243">
    <property type="component" value="Unassembled WGS sequence"/>
</dbReference>
<dbReference type="GO" id="GO:0004843">
    <property type="term" value="F:cysteine-type deubiquitinase activity"/>
    <property type="evidence" value="ECO:0007669"/>
    <property type="project" value="UniProtKB-EC"/>
</dbReference>
<accession>A0A922SMG5</accession>
<dbReference type="PROSITE" id="PS50235">
    <property type="entry name" value="USP_3"/>
    <property type="match status" value="1"/>
</dbReference>
<evidence type="ECO:0000256" key="1">
    <source>
        <dbReference type="ARBA" id="ARBA00000707"/>
    </source>
</evidence>
<protein>
    <recommendedName>
        <fullName evidence="2">ubiquitinyl hydrolase 1</fullName>
        <ecNumber evidence="2">3.4.19.12</ecNumber>
    </recommendedName>
</protein>
<dbReference type="InterPro" id="IPR038765">
    <property type="entry name" value="Papain-like_cys_pep_sf"/>
</dbReference>
<proteinExistence type="predicted"/>
<dbReference type="AlphaFoldDB" id="A0A922SMG5"/>
<dbReference type="InterPro" id="IPR028889">
    <property type="entry name" value="USP"/>
</dbReference>
<dbReference type="EMBL" id="JACEFF010000187">
    <property type="protein sequence ID" value="KAH9642619.1"/>
    <property type="molecule type" value="Genomic_DNA"/>
</dbReference>
<evidence type="ECO:0000259" key="4">
    <source>
        <dbReference type="PROSITE" id="PS50235"/>
    </source>
</evidence>
<dbReference type="SUPFAM" id="SSF54001">
    <property type="entry name" value="Cysteine proteinases"/>
    <property type="match status" value="1"/>
</dbReference>
<reference evidence="5" key="1">
    <citation type="journal article" date="2021" name="G3 (Bethesda)">
        <title>Genome and transcriptome analysis of the beet armyworm Spodoptera exigua reveals targets for pest control. .</title>
        <authorList>
            <person name="Simon S."/>
            <person name="Breeschoten T."/>
            <person name="Jansen H.J."/>
            <person name="Dirks R.P."/>
            <person name="Schranz M.E."/>
            <person name="Ros V.I.D."/>
        </authorList>
    </citation>
    <scope>NUCLEOTIDE SEQUENCE</scope>
    <source>
        <strain evidence="5">TB_SE_WUR_2020</strain>
    </source>
</reference>
<dbReference type="Gene3D" id="3.90.70.10">
    <property type="entry name" value="Cysteine proteinases"/>
    <property type="match status" value="1"/>
</dbReference>
<organism evidence="5 6">
    <name type="scientific">Spodoptera exigua</name>
    <name type="common">Beet armyworm</name>
    <name type="synonym">Noctua fulgens</name>
    <dbReference type="NCBI Taxonomy" id="7107"/>
    <lineage>
        <taxon>Eukaryota</taxon>
        <taxon>Metazoa</taxon>
        <taxon>Ecdysozoa</taxon>
        <taxon>Arthropoda</taxon>
        <taxon>Hexapoda</taxon>
        <taxon>Insecta</taxon>
        <taxon>Pterygota</taxon>
        <taxon>Neoptera</taxon>
        <taxon>Endopterygota</taxon>
        <taxon>Lepidoptera</taxon>
        <taxon>Glossata</taxon>
        <taxon>Ditrysia</taxon>
        <taxon>Noctuoidea</taxon>
        <taxon>Noctuidae</taxon>
        <taxon>Amphipyrinae</taxon>
        <taxon>Spodoptera</taxon>
    </lineage>
</organism>
<comment type="catalytic activity">
    <reaction evidence="1">
        <text>Thiol-dependent hydrolysis of ester, thioester, amide, peptide and isopeptide bonds formed by the C-terminal Gly of ubiquitin (a 76-residue protein attached to proteins as an intracellular targeting signal).</text>
        <dbReference type="EC" id="3.4.19.12"/>
    </reaction>
</comment>
<dbReference type="PANTHER" id="PTHR21646">
    <property type="entry name" value="UBIQUITIN CARBOXYL-TERMINAL HYDROLASE"/>
    <property type="match status" value="1"/>
</dbReference>
<evidence type="ECO:0000313" key="6">
    <source>
        <dbReference type="Proteomes" id="UP000814243"/>
    </source>
</evidence>
<evidence type="ECO:0000313" key="5">
    <source>
        <dbReference type="EMBL" id="KAH9642619.1"/>
    </source>
</evidence>
<dbReference type="PROSITE" id="PS00973">
    <property type="entry name" value="USP_2"/>
    <property type="match status" value="1"/>
</dbReference>
<sequence length="206" mass="23170">MVPTLAQVPQHSRRDSRGAGGGGARAVVRAVPVHCHQGPTGEPTSVREGVARVHEVERESDPATVLRADKVDGPLHRLRQAERHIRVVLQPLAGTAGQRQPLLTQCWNCPNCKEKRDALKKLDISRLPPVLVIHFKRFYVDPKEYMSNAYRKKQTYIDFPLEELDMRQFAHCSSPHAYNLYAVSNHYGSMEGGHYTAYCKSSVYGK</sequence>
<name>A0A922SMG5_SPOEX</name>
<dbReference type="GO" id="GO:0016579">
    <property type="term" value="P:protein deubiquitination"/>
    <property type="evidence" value="ECO:0007669"/>
    <property type="project" value="InterPro"/>
</dbReference>
<comment type="caution">
    <text evidence="5">The sequence shown here is derived from an EMBL/GenBank/DDBJ whole genome shotgun (WGS) entry which is preliminary data.</text>
</comment>
<dbReference type="PANTHER" id="PTHR21646:SF46">
    <property type="entry name" value="UBIQUITIN CARBOXYL-TERMINAL HYDROLASE"/>
    <property type="match status" value="1"/>
</dbReference>